<evidence type="ECO:0000256" key="1">
    <source>
        <dbReference type="SAM" id="MobiDB-lite"/>
    </source>
</evidence>
<protein>
    <submittedName>
        <fullName evidence="3">ATP-dependent RNA helicase DDX54 (Trinotate prediction)</fullName>
    </submittedName>
</protein>
<dbReference type="GO" id="GO:0003724">
    <property type="term" value="F:RNA helicase activity"/>
    <property type="evidence" value="ECO:0007669"/>
    <property type="project" value="InterPro"/>
</dbReference>
<accession>A0A6G3MDY8</accession>
<evidence type="ECO:0000259" key="2">
    <source>
        <dbReference type="SMART" id="SM01123"/>
    </source>
</evidence>
<reference evidence="3" key="1">
    <citation type="submission" date="2018-11" db="EMBL/GenBank/DDBJ databases">
        <title>Henneguya salminicola genome and transcriptome.</title>
        <authorList>
            <person name="Yahalomi D."/>
            <person name="Atkinson S.D."/>
            <person name="Neuhof M."/>
            <person name="Chang E.S."/>
            <person name="Philippe H."/>
            <person name="Cartwright P."/>
            <person name="Bartholomew J.L."/>
            <person name="Huchon D."/>
        </authorList>
    </citation>
    <scope>NUCLEOTIDE SEQUENCE</scope>
    <source>
        <strain evidence="3">Hz1</strain>
        <tissue evidence="3">Whole</tissue>
    </source>
</reference>
<dbReference type="GO" id="GO:0005524">
    <property type="term" value="F:ATP binding"/>
    <property type="evidence" value="ECO:0007669"/>
    <property type="project" value="InterPro"/>
</dbReference>
<evidence type="ECO:0000313" key="3">
    <source>
        <dbReference type="EMBL" id="NDJ92265.1"/>
    </source>
</evidence>
<dbReference type="InterPro" id="IPR012541">
    <property type="entry name" value="DBP10_C"/>
</dbReference>
<dbReference type="Pfam" id="PF08147">
    <property type="entry name" value="DBP10CT"/>
    <property type="match status" value="1"/>
</dbReference>
<name>A0A6G3MDY8_HENSL</name>
<keyword evidence="3" id="KW-0067">ATP-binding</keyword>
<feature type="region of interest" description="Disordered" evidence="1">
    <location>
        <begin position="243"/>
        <end position="268"/>
    </location>
</feature>
<keyword evidence="3" id="KW-0347">Helicase</keyword>
<dbReference type="AlphaFoldDB" id="A0A6G3MDY8"/>
<sequence>MMIQIENAEKKIKKFVEKCSSESIKFVKSIDIMSLYPHPIFNINTKQFSTIGFVPKSKPIGNSLDNINFAKSQMNITRRKKSSLKVFDPNKIKRLNLSDFSHTSKSKKFIDSFCVSYRPIDDDSEKLYKMDEFKKNPHNLTVEFMSDELNDLKMKSKKGFKTRWDRKLKRYVNIEIQNNKKIKTESGVIIDTTYQTDHYKNWLNKTGIKSLLKSKKTDNKWSEKINKISNQLKDEKFNTVTNKNIKNVKKSSKNKFSKFTSKKRSSKN</sequence>
<dbReference type="SMART" id="SM01123">
    <property type="entry name" value="DBP10CT"/>
    <property type="match status" value="1"/>
</dbReference>
<proteinExistence type="predicted"/>
<feature type="compositionally biased region" description="Basic residues" evidence="1">
    <location>
        <begin position="246"/>
        <end position="268"/>
    </location>
</feature>
<dbReference type="GO" id="GO:0005634">
    <property type="term" value="C:nucleus"/>
    <property type="evidence" value="ECO:0007669"/>
    <property type="project" value="InterPro"/>
</dbReference>
<dbReference type="EMBL" id="GHBP01000351">
    <property type="protein sequence ID" value="NDJ92265.1"/>
    <property type="molecule type" value="Transcribed_RNA"/>
</dbReference>
<keyword evidence="3" id="KW-0378">Hydrolase</keyword>
<keyword evidence="3" id="KW-0547">Nucleotide-binding</keyword>
<dbReference type="GO" id="GO:0003723">
    <property type="term" value="F:RNA binding"/>
    <property type="evidence" value="ECO:0007669"/>
    <property type="project" value="InterPro"/>
</dbReference>
<feature type="domain" description="DBP10 C-terminal" evidence="2">
    <location>
        <begin position="143"/>
        <end position="205"/>
    </location>
</feature>
<organism evidence="3">
    <name type="scientific">Henneguya salminicola</name>
    <name type="common">Myxosporean</name>
    <dbReference type="NCBI Taxonomy" id="69463"/>
    <lineage>
        <taxon>Eukaryota</taxon>
        <taxon>Metazoa</taxon>
        <taxon>Cnidaria</taxon>
        <taxon>Myxozoa</taxon>
        <taxon>Myxosporea</taxon>
        <taxon>Bivalvulida</taxon>
        <taxon>Platysporina</taxon>
        <taxon>Myxobolidae</taxon>
        <taxon>Henneguya</taxon>
    </lineage>
</organism>